<dbReference type="CDD" id="cd14690">
    <property type="entry name" value="bZIP_CREB1"/>
    <property type="match status" value="1"/>
</dbReference>
<gene>
    <name evidence="4" type="primary">CRH-1</name>
    <name evidence="4" type="ORF">Ciccas_005591</name>
</gene>
<evidence type="ECO:0000256" key="2">
    <source>
        <dbReference type="SAM" id="MobiDB-lite"/>
    </source>
</evidence>
<dbReference type="Proteomes" id="UP001626550">
    <property type="component" value="Unassembled WGS sequence"/>
</dbReference>
<feature type="compositionally biased region" description="Polar residues" evidence="2">
    <location>
        <begin position="195"/>
        <end position="209"/>
    </location>
</feature>
<feature type="domain" description="BZIP" evidence="3">
    <location>
        <begin position="229"/>
        <end position="292"/>
    </location>
</feature>
<dbReference type="PROSITE" id="PS50217">
    <property type="entry name" value="BZIP"/>
    <property type="match status" value="1"/>
</dbReference>
<feature type="region of interest" description="Disordered" evidence="2">
    <location>
        <begin position="1"/>
        <end position="31"/>
    </location>
</feature>
<dbReference type="AlphaFoldDB" id="A0ABD2Q883"/>
<dbReference type="InterPro" id="IPR004827">
    <property type="entry name" value="bZIP"/>
</dbReference>
<dbReference type="Gene3D" id="1.20.5.170">
    <property type="match status" value="1"/>
</dbReference>
<dbReference type="PANTHER" id="PTHR45879:SF3">
    <property type="entry name" value="CYCLIC AMP RESPONSE ELEMENT-BINDING PROTEIN B"/>
    <property type="match status" value="1"/>
</dbReference>
<evidence type="ECO:0000313" key="4">
    <source>
        <dbReference type="EMBL" id="KAL3315774.1"/>
    </source>
</evidence>
<evidence type="ECO:0000259" key="3">
    <source>
        <dbReference type="PROSITE" id="PS50217"/>
    </source>
</evidence>
<keyword evidence="1" id="KW-0175">Coiled coil</keyword>
<feature type="compositionally biased region" description="Polar residues" evidence="2">
    <location>
        <begin position="215"/>
        <end position="228"/>
    </location>
</feature>
<feature type="coiled-coil region" evidence="1">
    <location>
        <begin position="247"/>
        <end position="274"/>
    </location>
</feature>
<feature type="region of interest" description="Disordered" evidence="2">
    <location>
        <begin position="190"/>
        <end position="242"/>
    </location>
</feature>
<feature type="compositionally biased region" description="Basic and acidic residues" evidence="2">
    <location>
        <begin position="230"/>
        <end position="242"/>
    </location>
</feature>
<dbReference type="SUPFAM" id="SSF57959">
    <property type="entry name" value="Leucine zipper domain"/>
    <property type="match status" value="1"/>
</dbReference>
<organism evidence="4 5">
    <name type="scientific">Cichlidogyrus casuarinus</name>
    <dbReference type="NCBI Taxonomy" id="1844966"/>
    <lineage>
        <taxon>Eukaryota</taxon>
        <taxon>Metazoa</taxon>
        <taxon>Spiralia</taxon>
        <taxon>Lophotrochozoa</taxon>
        <taxon>Platyhelminthes</taxon>
        <taxon>Monogenea</taxon>
        <taxon>Monopisthocotylea</taxon>
        <taxon>Dactylogyridea</taxon>
        <taxon>Ancyrocephalidae</taxon>
        <taxon>Cichlidogyrus</taxon>
    </lineage>
</organism>
<reference evidence="4 5" key="1">
    <citation type="submission" date="2024-11" db="EMBL/GenBank/DDBJ databases">
        <title>Adaptive evolution of stress response genes in parasites aligns with host niche diversity.</title>
        <authorList>
            <person name="Hahn C."/>
            <person name="Resl P."/>
        </authorList>
    </citation>
    <scope>NUCLEOTIDE SEQUENCE [LARGE SCALE GENOMIC DNA]</scope>
    <source>
        <strain evidence="4">EGGRZ-B1_66</strain>
        <tissue evidence="4">Body</tissue>
    </source>
</reference>
<feature type="region of interest" description="Disordered" evidence="2">
    <location>
        <begin position="145"/>
        <end position="168"/>
    </location>
</feature>
<sequence length="375" mass="41469">MLQEQQMAENISVTSPSGPQPRSFDSFDNSTAESSITNLAHNVSNTFQNPHISSDSLQTTASSSDSHCANNFHAALALASRFHSGLIDVSNNLANGSHSSFPPTTADLCFSNHESSDASAPILYSSDANRVTPSQCLLMNGALPAQPPVKSASRQSDSKYVSNAYNNSPGNEEITQQLLLSQLGVVSNQQREELSSSADSNSQLTNEDNSVPDLSMTSRTGSNSSNINSKKREQRLIKNREAARECRRKKKEYVRCLENRVSILENQNLHLIAEIKRMRVYARSLKDAMQTQGCSTNLFPNEDLLNNENHMQEMEVNVHTLMDRESVESNPAAVAHQQRAQLMNDLRSLITPLDGISQREVHHQTIGHHNPLFRN</sequence>
<dbReference type="PANTHER" id="PTHR45879">
    <property type="entry name" value="CYCLIC AMP RESPONSE ELEMENT-BINDING PROTEIN B"/>
    <property type="match status" value="1"/>
</dbReference>
<protein>
    <submittedName>
        <fullName evidence="4">PKID domain</fullName>
    </submittedName>
</protein>
<proteinExistence type="predicted"/>
<evidence type="ECO:0000256" key="1">
    <source>
        <dbReference type="SAM" id="Coils"/>
    </source>
</evidence>
<comment type="caution">
    <text evidence="4">The sequence shown here is derived from an EMBL/GenBank/DDBJ whole genome shotgun (WGS) entry which is preliminary data.</text>
</comment>
<feature type="compositionally biased region" description="Polar residues" evidence="2">
    <location>
        <begin position="152"/>
        <end position="168"/>
    </location>
</feature>
<name>A0ABD2Q883_9PLAT</name>
<accession>A0ABD2Q883</accession>
<dbReference type="EMBL" id="JBJKFK010000667">
    <property type="protein sequence ID" value="KAL3315774.1"/>
    <property type="molecule type" value="Genomic_DNA"/>
</dbReference>
<dbReference type="PROSITE" id="PS00036">
    <property type="entry name" value="BZIP_BASIC"/>
    <property type="match status" value="1"/>
</dbReference>
<dbReference type="Pfam" id="PF00170">
    <property type="entry name" value="bZIP_1"/>
    <property type="match status" value="1"/>
</dbReference>
<keyword evidence="5" id="KW-1185">Reference proteome</keyword>
<evidence type="ECO:0000313" key="5">
    <source>
        <dbReference type="Proteomes" id="UP001626550"/>
    </source>
</evidence>
<dbReference type="InterPro" id="IPR046347">
    <property type="entry name" value="bZIP_sf"/>
</dbReference>
<feature type="compositionally biased region" description="Polar residues" evidence="2">
    <location>
        <begin position="1"/>
        <end position="17"/>
    </location>
</feature>
<dbReference type="InterPro" id="IPR001630">
    <property type="entry name" value="Leuzip_CREB"/>
</dbReference>
<dbReference type="SMART" id="SM00338">
    <property type="entry name" value="BRLZ"/>
    <property type="match status" value="1"/>
</dbReference>